<comment type="caution">
    <text evidence="2">The sequence shown here is derived from an EMBL/GenBank/DDBJ whole genome shotgun (WGS) entry which is preliminary data.</text>
</comment>
<reference evidence="2" key="1">
    <citation type="submission" date="2018-11" db="EMBL/GenBank/DDBJ databases">
        <authorList>
            <consortium name="Pathogen Informatics"/>
        </authorList>
    </citation>
    <scope>NUCLEOTIDE SEQUENCE</scope>
</reference>
<feature type="region of interest" description="Disordered" evidence="1">
    <location>
        <begin position="107"/>
        <end position="131"/>
    </location>
</feature>
<dbReference type="InterPro" id="IPR011989">
    <property type="entry name" value="ARM-like"/>
</dbReference>
<name>A0A3S5FDS1_9PLAT</name>
<keyword evidence="3" id="KW-1185">Reference proteome</keyword>
<organism evidence="2 3">
    <name type="scientific">Protopolystoma xenopodis</name>
    <dbReference type="NCBI Taxonomy" id="117903"/>
    <lineage>
        <taxon>Eukaryota</taxon>
        <taxon>Metazoa</taxon>
        <taxon>Spiralia</taxon>
        <taxon>Lophotrochozoa</taxon>
        <taxon>Platyhelminthes</taxon>
        <taxon>Monogenea</taxon>
        <taxon>Polyopisthocotylea</taxon>
        <taxon>Polystomatidea</taxon>
        <taxon>Polystomatidae</taxon>
        <taxon>Protopolystoma</taxon>
    </lineage>
</organism>
<dbReference type="EMBL" id="CAAALY010047400">
    <property type="protein sequence ID" value="VEL20645.1"/>
    <property type="molecule type" value="Genomic_DNA"/>
</dbReference>
<evidence type="ECO:0000313" key="3">
    <source>
        <dbReference type="Proteomes" id="UP000784294"/>
    </source>
</evidence>
<sequence>MAGLLATQPRRLDPIADRLIAALLARAGTGDASTAFLRADALAGLHYLLGHVSPARALLALTSQFSSGQVVQRSPLGRRVVAECLAGLVPSWLRLAVKVTGTNEPLRQSSMRHHNNSGGGGTAAVSNGSIDTPQGLTTTSLRLCLNPTHRECLEKLVKAAALFLVDGASETR</sequence>
<dbReference type="AlphaFoldDB" id="A0A3S5FDS1"/>
<proteinExistence type="predicted"/>
<protein>
    <submittedName>
        <fullName evidence="2">Uncharacterized protein</fullName>
    </submittedName>
</protein>
<dbReference type="Gene3D" id="1.25.10.10">
    <property type="entry name" value="Leucine-rich Repeat Variant"/>
    <property type="match status" value="1"/>
</dbReference>
<gene>
    <name evidence="2" type="ORF">PXEA_LOCUS14085</name>
</gene>
<evidence type="ECO:0000313" key="2">
    <source>
        <dbReference type="EMBL" id="VEL20645.1"/>
    </source>
</evidence>
<dbReference type="Proteomes" id="UP000784294">
    <property type="component" value="Unassembled WGS sequence"/>
</dbReference>
<evidence type="ECO:0000256" key="1">
    <source>
        <dbReference type="SAM" id="MobiDB-lite"/>
    </source>
</evidence>
<accession>A0A3S5FDS1</accession>